<keyword evidence="5 7" id="KW-0503">Monooxygenase</keyword>
<dbReference type="SUPFAM" id="SSF51905">
    <property type="entry name" value="FAD/NAD(P)-binding domain"/>
    <property type="match status" value="1"/>
</dbReference>
<keyword evidence="3" id="KW-0274">FAD</keyword>
<dbReference type="PANTHER" id="PTHR13789">
    <property type="entry name" value="MONOOXYGENASE"/>
    <property type="match status" value="1"/>
</dbReference>
<feature type="domain" description="FAD-binding" evidence="6">
    <location>
        <begin position="3"/>
        <end position="335"/>
    </location>
</feature>
<dbReference type="InterPro" id="IPR050493">
    <property type="entry name" value="FAD-dep_Monooxygenase_BioMet"/>
</dbReference>
<dbReference type="EMBL" id="CP014328">
    <property type="protein sequence ID" value="AML53791.1"/>
    <property type="molecule type" value="Genomic_DNA"/>
</dbReference>
<evidence type="ECO:0000256" key="5">
    <source>
        <dbReference type="ARBA" id="ARBA00023033"/>
    </source>
</evidence>
<dbReference type="GO" id="GO:0071949">
    <property type="term" value="F:FAD binding"/>
    <property type="evidence" value="ECO:0007669"/>
    <property type="project" value="InterPro"/>
</dbReference>
<evidence type="ECO:0000313" key="7">
    <source>
        <dbReference type="EMBL" id="AML53791.1"/>
    </source>
</evidence>
<dbReference type="OrthoDB" id="5499180at2"/>
<dbReference type="PANTHER" id="PTHR13789:SF318">
    <property type="entry name" value="GERANYLGERANYL DIPHOSPHATE REDUCTASE"/>
    <property type="match status" value="1"/>
</dbReference>
<evidence type="ECO:0000256" key="3">
    <source>
        <dbReference type="ARBA" id="ARBA00022827"/>
    </source>
</evidence>
<dbReference type="InterPro" id="IPR036188">
    <property type="entry name" value="FAD/NAD-bd_sf"/>
</dbReference>
<reference evidence="7 8" key="1">
    <citation type="submission" date="2016-02" db="EMBL/GenBank/DDBJ databases">
        <title>Complete genome sequence of Halocynthiibacter arcticus PAMC 20958t from arctic marine sediment.</title>
        <authorList>
            <person name="Lee Y.M."/>
            <person name="Baek K."/>
            <person name="Lee H.K."/>
            <person name="Shin S.C."/>
        </authorList>
    </citation>
    <scope>NUCLEOTIDE SEQUENCE [LARGE SCALE GENOMIC DNA]</scope>
    <source>
        <strain evidence="7">PAMC 20958</strain>
        <plasmid evidence="8">Plasmid</plasmid>
    </source>
</reference>
<dbReference type="Proteomes" id="UP000070371">
    <property type="component" value="Plasmid unnamed"/>
</dbReference>
<dbReference type="KEGG" id="hat:RC74_21290"/>
<dbReference type="PRINTS" id="PR00420">
    <property type="entry name" value="RNGMNOXGNASE"/>
</dbReference>
<comment type="cofactor">
    <cofactor evidence="1">
        <name>FAD</name>
        <dbReference type="ChEBI" id="CHEBI:57692"/>
    </cofactor>
</comment>
<geneLocation type="plasmid" evidence="7">
    <name>unnamed</name>
</geneLocation>
<organism evidence="7 8">
    <name type="scientific">Falsihalocynthiibacter arcticus</name>
    <dbReference type="NCBI Taxonomy" id="1579316"/>
    <lineage>
        <taxon>Bacteria</taxon>
        <taxon>Pseudomonadati</taxon>
        <taxon>Pseudomonadota</taxon>
        <taxon>Alphaproteobacteria</taxon>
        <taxon>Rhodobacterales</taxon>
        <taxon>Roseobacteraceae</taxon>
        <taxon>Falsihalocynthiibacter</taxon>
    </lineage>
</organism>
<dbReference type="RefSeq" id="WP_039000065.1">
    <property type="nucleotide sequence ID" value="NZ_CP014328.1"/>
</dbReference>
<dbReference type="InterPro" id="IPR002938">
    <property type="entry name" value="FAD-bd"/>
</dbReference>
<keyword evidence="4" id="KW-0560">Oxidoreductase</keyword>
<keyword evidence="8" id="KW-1185">Reference proteome</keyword>
<sequence>MNIAICGCGIGGISAAIFAQRLGFNVALFDQFEVPKPVGSGLVIQPVGLRVLEQLGAAKAALAKGAKGFRMLGHEAKSGRLVLDVSYGEKGGENFGLGIHRASLFGALMEVAEAEGIKVTGKHRVVSTDVNDQGRFLTFENGTSVGPFDLVIDTMGVGSPVSPLISKSLHYGAIWATVDWPDDCVLQYDCLQQRYRRASNMIGVLPIGTMPGENRRKAALFWSVPRTKIEQWQNSPIEEWRAEATNLWPELAPFTAQITDHSQMTPAVYSHGSLRKPFGDRILHIGDAAHRASPQLGQGANMALLDAAALMKCLKAFPLDQALSKYTKARRRHTNAYQAMSWAFTPMYQSNNRALPILRDYVLGPLSRIPPAPKVLSSLVKGTMINPMRGLPPM</sequence>
<accession>A0A126V620</accession>
<dbReference type="Gene3D" id="3.50.50.60">
    <property type="entry name" value="FAD/NAD(P)-binding domain"/>
    <property type="match status" value="1"/>
</dbReference>
<dbReference type="AlphaFoldDB" id="A0A126V620"/>
<proteinExistence type="predicted"/>
<evidence type="ECO:0000256" key="2">
    <source>
        <dbReference type="ARBA" id="ARBA00022630"/>
    </source>
</evidence>
<evidence type="ECO:0000256" key="1">
    <source>
        <dbReference type="ARBA" id="ARBA00001974"/>
    </source>
</evidence>
<gene>
    <name evidence="7" type="ORF">RC74_21290</name>
</gene>
<name>A0A126V620_9RHOB</name>
<evidence type="ECO:0000256" key="4">
    <source>
        <dbReference type="ARBA" id="ARBA00023002"/>
    </source>
</evidence>
<dbReference type="GO" id="GO:0004497">
    <property type="term" value="F:monooxygenase activity"/>
    <property type="evidence" value="ECO:0007669"/>
    <property type="project" value="UniProtKB-KW"/>
</dbReference>
<keyword evidence="7" id="KW-0614">Plasmid</keyword>
<evidence type="ECO:0000313" key="8">
    <source>
        <dbReference type="Proteomes" id="UP000070371"/>
    </source>
</evidence>
<protein>
    <submittedName>
        <fullName evidence="7">Monooxygenase</fullName>
    </submittedName>
</protein>
<dbReference type="Pfam" id="PF01494">
    <property type="entry name" value="FAD_binding_3"/>
    <property type="match status" value="1"/>
</dbReference>
<evidence type="ECO:0000259" key="6">
    <source>
        <dbReference type="Pfam" id="PF01494"/>
    </source>
</evidence>
<keyword evidence="2" id="KW-0285">Flavoprotein</keyword>